<evidence type="ECO:0000256" key="3">
    <source>
        <dbReference type="ARBA" id="ARBA00022448"/>
    </source>
</evidence>
<feature type="compositionally biased region" description="Polar residues" evidence="7">
    <location>
        <begin position="16"/>
        <end position="25"/>
    </location>
</feature>
<dbReference type="GO" id="GO:0005886">
    <property type="term" value="C:plasma membrane"/>
    <property type="evidence" value="ECO:0007669"/>
    <property type="project" value="UniProtKB-SubCell"/>
</dbReference>
<sequence length="285" mass="31880">MDYCLERRPPPLVGPQRSSHPSFSASLLDAIYRSLDGNTPETERTGTRHSKPRPQPDPMPPKKKSHSDFWWTSTKRKPTTPSYTSSDTSSYGFSSDAEPPQTKPAKVNRVQFNPPTLPPKTPPQEKKKKPNLFHKRWRELRKGRICVNSSSNTGTSTRAAGSPLSNFLKAFFSSSRTQKKKKNIMGMAAPQQVVDVPVLVPVPPPEERNINADMEAEAVKQRVEEIIRDLEKEEEKEEEEDDSDASSDLFELENLTEIGSDELPVYCTTSLVANHPAVVANKLAV</sequence>
<evidence type="ECO:0000256" key="1">
    <source>
        <dbReference type="ARBA" id="ARBA00004236"/>
    </source>
</evidence>
<dbReference type="PANTHER" id="PTHR33541">
    <property type="entry name" value="PROTEIN BIG GRAIN 1-LIKE A-RELATED"/>
    <property type="match status" value="1"/>
</dbReference>
<gene>
    <name evidence="8" type="ORF">LUZ62_080308</name>
</gene>
<name>A0AAV8BRW0_9POAL</name>
<feature type="compositionally biased region" description="Acidic residues" evidence="7">
    <location>
        <begin position="234"/>
        <end position="245"/>
    </location>
</feature>
<keyword evidence="5" id="KW-0472">Membrane</keyword>
<accession>A0AAV8BRW0</accession>
<evidence type="ECO:0000256" key="5">
    <source>
        <dbReference type="ARBA" id="ARBA00023136"/>
    </source>
</evidence>
<dbReference type="Proteomes" id="UP001140206">
    <property type="component" value="Chromosome 5"/>
</dbReference>
<dbReference type="InterPro" id="IPR039621">
    <property type="entry name" value="BG1-like"/>
</dbReference>
<evidence type="ECO:0000256" key="7">
    <source>
        <dbReference type="SAM" id="MobiDB-lite"/>
    </source>
</evidence>
<protein>
    <submittedName>
        <fullName evidence="8">Pectin acetylesterase</fullName>
    </submittedName>
</protein>
<keyword evidence="3" id="KW-0813">Transport</keyword>
<evidence type="ECO:0000256" key="2">
    <source>
        <dbReference type="ARBA" id="ARBA00010067"/>
    </source>
</evidence>
<proteinExistence type="inferred from homology"/>
<evidence type="ECO:0000313" key="9">
    <source>
        <dbReference type="Proteomes" id="UP001140206"/>
    </source>
</evidence>
<feature type="compositionally biased region" description="Low complexity" evidence="7">
    <location>
        <begin position="79"/>
        <end position="96"/>
    </location>
</feature>
<dbReference type="EMBL" id="JAMFTS010000005">
    <property type="protein sequence ID" value="KAJ4745903.1"/>
    <property type="molecule type" value="Genomic_DNA"/>
</dbReference>
<reference evidence="8" key="1">
    <citation type="submission" date="2022-08" db="EMBL/GenBank/DDBJ databases">
        <authorList>
            <person name="Marques A."/>
        </authorList>
    </citation>
    <scope>NUCLEOTIDE SEQUENCE</scope>
    <source>
        <strain evidence="8">RhyPub2mFocal</strain>
        <tissue evidence="8">Leaves</tissue>
    </source>
</reference>
<comment type="similarity">
    <text evidence="2">Belongs to the BIG GRAIN 1 (BG1) plant protein family.</text>
</comment>
<feature type="region of interest" description="Disordered" evidence="7">
    <location>
        <begin position="1"/>
        <end position="132"/>
    </location>
</feature>
<evidence type="ECO:0000313" key="8">
    <source>
        <dbReference type="EMBL" id="KAJ4745903.1"/>
    </source>
</evidence>
<dbReference type="AlphaFoldDB" id="A0AAV8BRW0"/>
<dbReference type="GO" id="GO:0009734">
    <property type="term" value="P:auxin-activated signaling pathway"/>
    <property type="evidence" value="ECO:0007669"/>
    <property type="project" value="UniProtKB-KW"/>
</dbReference>
<comment type="subcellular location">
    <subcellularLocation>
        <location evidence="1">Cell membrane</location>
    </subcellularLocation>
</comment>
<feature type="region of interest" description="Disordered" evidence="7">
    <location>
        <begin position="229"/>
        <end position="249"/>
    </location>
</feature>
<keyword evidence="4" id="KW-1003">Cell membrane</keyword>
<organism evidence="8 9">
    <name type="scientific">Rhynchospora pubera</name>
    <dbReference type="NCBI Taxonomy" id="906938"/>
    <lineage>
        <taxon>Eukaryota</taxon>
        <taxon>Viridiplantae</taxon>
        <taxon>Streptophyta</taxon>
        <taxon>Embryophyta</taxon>
        <taxon>Tracheophyta</taxon>
        <taxon>Spermatophyta</taxon>
        <taxon>Magnoliopsida</taxon>
        <taxon>Liliopsida</taxon>
        <taxon>Poales</taxon>
        <taxon>Cyperaceae</taxon>
        <taxon>Cyperoideae</taxon>
        <taxon>Rhynchosporeae</taxon>
        <taxon>Rhynchospora</taxon>
    </lineage>
</organism>
<keyword evidence="6" id="KW-0927">Auxin signaling pathway</keyword>
<evidence type="ECO:0000256" key="4">
    <source>
        <dbReference type="ARBA" id="ARBA00022475"/>
    </source>
</evidence>
<keyword evidence="9" id="KW-1185">Reference proteome</keyword>
<evidence type="ECO:0000256" key="6">
    <source>
        <dbReference type="ARBA" id="ARBA00023294"/>
    </source>
</evidence>
<dbReference type="PANTHER" id="PTHR33541:SF28">
    <property type="entry name" value="PROTEIN BIG GRAIN 1-LIKE A"/>
    <property type="match status" value="1"/>
</dbReference>
<comment type="caution">
    <text evidence="8">The sequence shown here is derived from an EMBL/GenBank/DDBJ whole genome shotgun (WGS) entry which is preliminary data.</text>
</comment>